<dbReference type="PANTHER" id="PTHR43289:SF6">
    <property type="entry name" value="SERINE_THREONINE-PROTEIN KINASE NEKL-3"/>
    <property type="match status" value="1"/>
</dbReference>
<dbReference type="Proteomes" id="UP000001880">
    <property type="component" value="Chromosome"/>
</dbReference>
<dbReference type="GO" id="GO:0004674">
    <property type="term" value="F:protein serine/threonine kinase activity"/>
    <property type="evidence" value="ECO:0007669"/>
    <property type="project" value="UniProtKB-KW"/>
</dbReference>
<dbReference type="Gene3D" id="3.30.200.20">
    <property type="entry name" value="Phosphorylase Kinase, domain 1"/>
    <property type="match status" value="1"/>
</dbReference>
<accession>D0LQM7</accession>
<dbReference type="InterPro" id="IPR013229">
    <property type="entry name" value="PEGA"/>
</dbReference>
<keyword evidence="9" id="KW-1185">Reference proteome</keyword>
<keyword evidence="1" id="KW-0808">Transferase</keyword>
<keyword evidence="8" id="KW-0723">Serine/threonine-protein kinase</keyword>
<evidence type="ECO:0000313" key="8">
    <source>
        <dbReference type="EMBL" id="ACY13587.1"/>
    </source>
</evidence>
<dbReference type="Pfam" id="PF08308">
    <property type="entry name" value="PEGA"/>
    <property type="match status" value="1"/>
</dbReference>
<dbReference type="InterPro" id="IPR008271">
    <property type="entry name" value="Ser/Thr_kinase_AS"/>
</dbReference>
<dbReference type="SMART" id="SM00220">
    <property type="entry name" value="S_TKc"/>
    <property type="match status" value="1"/>
</dbReference>
<evidence type="ECO:0000259" key="7">
    <source>
        <dbReference type="PROSITE" id="PS50011"/>
    </source>
</evidence>
<dbReference type="PROSITE" id="PS00107">
    <property type="entry name" value="PROTEIN_KINASE_ATP"/>
    <property type="match status" value="1"/>
</dbReference>
<feature type="domain" description="Protein kinase" evidence="7">
    <location>
        <begin position="27"/>
        <end position="304"/>
    </location>
</feature>
<dbReference type="Gene3D" id="1.10.510.10">
    <property type="entry name" value="Transferase(Phosphotransferase) domain 1"/>
    <property type="match status" value="1"/>
</dbReference>
<dbReference type="AlphaFoldDB" id="D0LQM7"/>
<name>D0LQM7_HALO1</name>
<proteinExistence type="predicted"/>
<evidence type="ECO:0000256" key="1">
    <source>
        <dbReference type="ARBA" id="ARBA00022679"/>
    </source>
</evidence>
<dbReference type="HOGENOM" id="CLU_000288_63_44_7"/>
<feature type="binding site" evidence="5">
    <location>
        <position position="56"/>
    </location>
    <ligand>
        <name>ATP</name>
        <dbReference type="ChEBI" id="CHEBI:30616"/>
    </ligand>
</feature>
<gene>
    <name evidence="8" type="ordered locus">Hoch_0986</name>
</gene>
<dbReference type="GO" id="GO:0005524">
    <property type="term" value="F:ATP binding"/>
    <property type="evidence" value="ECO:0007669"/>
    <property type="project" value="UniProtKB-UniRule"/>
</dbReference>
<dbReference type="InterPro" id="IPR011009">
    <property type="entry name" value="Kinase-like_dom_sf"/>
</dbReference>
<reference evidence="8 9" key="1">
    <citation type="journal article" date="2010" name="Stand. Genomic Sci.">
        <title>Complete genome sequence of Haliangium ochraceum type strain (SMP-2).</title>
        <authorList>
            <consortium name="US DOE Joint Genome Institute (JGI-PGF)"/>
            <person name="Ivanova N."/>
            <person name="Daum C."/>
            <person name="Lang E."/>
            <person name="Abt B."/>
            <person name="Kopitz M."/>
            <person name="Saunders E."/>
            <person name="Lapidus A."/>
            <person name="Lucas S."/>
            <person name="Glavina Del Rio T."/>
            <person name="Nolan M."/>
            <person name="Tice H."/>
            <person name="Copeland A."/>
            <person name="Cheng J.F."/>
            <person name="Chen F."/>
            <person name="Bruce D."/>
            <person name="Goodwin L."/>
            <person name="Pitluck S."/>
            <person name="Mavromatis K."/>
            <person name="Pati A."/>
            <person name="Mikhailova N."/>
            <person name="Chen A."/>
            <person name="Palaniappan K."/>
            <person name="Land M."/>
            <person name="Hauser L."/>
            <person name="Chang Y.J."/>
            <person name="Jeffries C.D."/>
            <person name="Detter J.C."/>
            <person name="Brettin T."/>
            <person name="Rohde M."/>
            <person name="Goker M."/>
            <person name="Bristow J."/>
            <person name="Markowitz V."/>
            <person name="Eisen J.A."/>
            <person name="Hugenholtz P."/>
            <person name="Kyrpides N.C."/>
            <person name="Klenk H.P."/>
        </authorList>
    </citation>
    <scope>NUCLEOTIDE SEQUENCE [LARGE SCALE GENOMIC DNA]</scope>
    <source>
        <strain evidence="9">DSM 14365 / CIP 107738 / JCM 11303 / AJ 13395 / SMP-2</strain>
    </source>
</reference>
<evidence type="ECO:0000256" key="3">
    <source>
        <dbReference type="ARBA" id="ARBA00022777"/>
    </source>
</evidence>
<dbReference type="EMBL" id="CP001804">
    <property type="protein sequence ID" value="ACY13587.1"/>
    <property type="molecule type" value="Genomic_DNA"/>
</dbReference>
<feature type="region of interest" description="Disordered" evidence="6">
    <location>
        <begin position="315"/>
        <end position="345"/>
    </location>
</feature>
<dbReference type="InterPro" id="IPR000719">
    <property type="entry name" value="Prot_kinase_dom"/>
</dbReference>
<evidence type="ECO:0000256" key="2">
    <source>
        <dbReference type="ARBA" id="ARBA00022741"/>
    </source>
</evidence>
<dbReference type="CDD" id="cd14014">
    <property type="entry name" value="STKc_PknB_like"/>
    <property type="match status" value="1"/>
</dbReference>
<evidence type="ECO:0000256" key="6">
    <source>
        <dbReference type="SAM" id="MobiDB-lite"/>
    </source>
</evidence>
<sequence length="554" mass="58332">MQTAAGPTLPVDETKSEIEPGVKLGNYEIVSKLGAGGMGVVYLAQQIFLRSEAAIKVLSSSLTTDEEMVERFFNEARAATEIRHPGIVQVYDFGYAEDRSAYIVMEYLRGESLDGRIKRVACLDLDDALIFTRQIAGALAAAHRAKIVHRDLKPDNIFLVPDPEVPGGERIKLLDFGIAKLTENQLPNSLTRTGALMGTPAFMSPEQCTGARKVDKRTDLYSLGCILFQMLCGQPPFVRYGAGAVMAAHLYEPPPPPSSLRPMPSDIEALILRLLAKSPSERFPSAESLIETIEGLSTIPHSAVVALARPPTVETISGPPPVAQRSPSGSHAATGANAGARPTGEQTAVTSGQRALWKYAALAGGFLLAGALGAVLLTQRDAPPPVAGGVQTEVAPGTAAAVEKPSGDQPVAAAKVEEAAGAAVEQGSAATPAAPPAAAMVTVRIESNPPGAEVYRKLDSLRLGVTPLEQEWPVTPGEYVYVVRLDGYQDKEIAIAAGESQDYKVELEAKPVARKSRRRSSSSTPTSTKPSGADSPKKPAGGASSKALDPFGDM</sequence>
<keyword evidence="2 5" id="KW-0547">Nucleotide-binding</keyword>
<evidence type="ECO:0000313" key="9">
    <source>
        <dbReference type="Proteomes" id="UP000001880"/>
    </source>
</evidence>
<evidence type="ECO:0000256" key="4">
    <source>
        <dbReference type="ARBA" id="ARBA00022840"/>
    </source>
</evidence>
<organism evidence="8 9">
    <name type="scientific">Haliangium ochraceum (strain DSM 14365 / JCM 11303 / SMP-2)</name>
    <dbReference type="NCBI Taxonomy" id="502025"/>
    <lineage>
        <taxon>Bacteria</taxon>
        <taxon>Pseudomonadati</taxon>
        <taxon>Myxococcota</taxon>
        <taxon>Polyangia</taxon>
        <taxon>Haliangiales</taxon>
        <taxon>Kofleriaceae</taxon>
        <taxon>Haliangium</taxon>
    </lineage>
</organism>
<evidence type="ECO:0000256" key="5">
    <source>
        <dbReference type="PROSITE-ProRule" id="PRU10141"/>
    </source>
</evidence>
<dbReference type="STRING" id="502025.Hoch_0986"/>
<dbReference type="Pfam" id="PF00069">
    <property type="entry name" value="Pkinase"/>
    <property type="match status" value="1"/>
</dbReference>
<protein>
    <submittedName>
        <fullName evidence="8">Serine/threonine protein kinase</fullName>
    </submittedName>
</protein>
<dbReference type="eggNOG" id="COG0515">
    <property type="taxonomic scope" value="Bacteria"/>
</dbReference>
<dbReference type="KEGG" id="hoh:Hoch_0986"/>
<keyword evidence="3 8" id="KW-0418">Kinase</keyword>
<dbReference type="SUPFAM" id="SSF56112">
    <property type="entry name" value="Protein kinase-like (PK-like)"/>
    <property type="match status" value="1"/>
</dbReference>
<dbReference type="InterPro" id="IPR017441">
    <property type="entry name" value="Protein_kinase_ATP_BS"/>
</dbReference>
<dbReference type="PROSITE" id="PS00108">
    <property type="entry name" value="PROTEIN_KINASE_ST"/>
    <property type="match status" value="1"/>
</dbReference>
<feature type="compositionally biased region" description="Low complexity" evidence="6">
    <location>
        <begin position="521"/>
        <end position="531"/>
    </location>
</feature>
<keyword evidence="4 5" id="KW-0067">ATP-binding</keyword>
<dbReference type="PANTHER" id="PTHR43289">
    <property type="entry name" value="MITOGEN-ACTIVATED PROTEIN KINASE KINASE KINASE 20-RELATED"/>
    <property type="match status" value="1"/>
</dbReference>
<feature type="region of interest" description="Disordered" evidence="6">
    <location>
        <begin position="504"/>
        <end position="554"/>
    </location>
</feature>
<dbReference type="PROSITE" id="PS50011">
    <property type="entry name" value="PROTEIN_KINASE_DOM"/>
    <property type="match status" value="1"/>
</dbReference>